<gene>
    <name evidence="1" type="ORF">AB0E61_05575</name>
</gene>
<organism evidence="1 2">
    <name type="scientific">Streptomyces catenulae</name>
    <dbReference type="NCBI Taxonomy" id="66875"/>
    <lineage>
        <taxon>Bacteria</taxon>
        <taxon>Bacillati</taxon>
        <taxon>Actinomycetota</taxon>
        <taxon>Actinomycetes</taxon>
        <taxon>Kitasatosporales</taxon>
        <taxon>Streptomycetaceae</taxon>
        <taxon>Streptomyces</taxon>
    </lineage>
</organism>
<name>A0ABV2YUZ9_9ACTN</name>
<dbReference type="EMBL" id="JBEZVI010000003">
    <property type="protein sequence ID" value="MEU3709555.1"/>
    <property type="molecule type" value="Genomic_DNA"/>
</dbReference>
<dbReference type="Proteomes" id="UP001550853">
    <property type="component" value="Unassembled WGS sequence"/>
</dbReference>
<comment type="caution">
    <text evidence="1">The sequence shown here is derived from an EMBL/GenBank/DDBJ whole genome shotgun (WGS) entry which is preliminary data.</text>
</comment>
<protein>
    <recommendedName>
        <fullName evidence="3">DUF3558 domain-containing protein</fullName>
    </recommendedName>
</protein>
<proteinExistence type="predicted"/>
<sequence>MKRTRKKALLVAAPLVLLAVALCWWFVRDTSEGKERIAFPGSVCGGVLKGSDVASLLPAEGEAFSDSRKSFGKSGNAETCSFSAGGREVELKLYYYLPSPSAAKRAENDTDWSTGHERVSIKLGDSSGYMGDHFAKLYMNCTSLLGEKSVIGVWANYYGEAAESVPPGKRAHFGDVAANALRYVSGHEGQACKEAASLPQGPPIKS</sequence>
<keyword evidence="2" id="KW-1185">Reference proteome</keyword>
<accession>A0ABV2YUZ9</accession>
<evidence type="ECO:0008006" key="3">
    <source>
        <dbReference type="Google" id="ProtNLM"/>
    </source>
</evidence>
<reference evidence="1 2" key="1">
    <citation type="submission" date="2024-06" db="EMBL/GenBank/DDBJ databases">
        <title>The Natural Products Discovery Center: Release of the First 8490 Sequenced Strains for Exploring Actinobacteria Biosynthetic Diversity.</title>
        <authorList>
            <person name="Kalkreuter E."/>
            <person name="Kautsar S.A."/>
            <person name="Yang D."/>
            <person name="Bader C.D."/>
            <person name="Teijaro C.N."/>
            <person name="Fluegel L."/>
            <person name="Davis C.M."/>
            <person name="Simpson J.R."/>
            <person name="Lauterbach L."/>
            <person name="Steele A.D."/>
            <person name="Gui C."/>
            <person name="Meng S."/>
            <person name="Li G."/>
            <person name="Viehrig K."/>
            <person name="Ye F."/>
            <person name="Su P."/>
            <person name="Kiefer A.F."/>
            <person name="Nichols A."/>
            <person name="Cepeda A.J."/>
            <person name="Yan W."/>
            <person name="Fan B."/>
            <person name="Jiang Y."/>
            <person name="Adhikari A."/>
            <person name="Zheng C.-J."/>
            <person name="Schuster L."/>
            <person name="Cowan T.M."/>
            <person name="Smanski M.J."/>
            <person name="Chevrette M.G."/>
            <person name="De Carvalho L.P.S."/>
            <person name="Shen B."/>
        </authorList>
    </citation>
    <scope>NUCLEOTIDE SEQUENCE [LARGE SCALE GENOMIC DNA]</scope>
    <source>
        <strain evidence="1 2">NPDC033039</strain>
    </source>
</reference>
<evidence type="ECO:0000313" key="1">
    <source>
        <dbReference type="EMBL" id="MEU3709555.1"/>
    </source>
</evidence>
<dbReference type="RefSeq" id="WP_157848027.1">
    <property type="nucleotide sequence ID" value="NZ_JBEZVI010000003.1"/>
</dbReference>
<evidence type="ECO:0000313" key="2">
    <source>
        <dbReference type="Proteomes" id="UP001550853"/>
    </source>
</evidence>